<accession>D6U8X4</accession>
<dbReference type="AlphaFoldDB" id="D6U8X4"/>
<dbReference type="Proteomes" id="UP000004508">
    <property type="component" value="Unassembled WGS sequence"/>
</dbReference>
<evidence type="ECO:0000313" key="1">
    <source>
        <dbReference type="EMBL" id="EFH79582.1"/>
    </source>
</evidence>
<dbReference type="OrthoDB" id="8856529at2"/>
<keyword evidence="2" id="KW-1185">Reference proteome</keyword>
<dbReference type="RefSeq" id="WP_007923694.1">
    <property type="nucleotide sequence ID" value="NZ_ADVG01000007.1"/>
</dbReference>
<name>D6U8X4_KTERA</name>
<dbReference type="Gene3D" id="2.30.320.10">
    <property type="entry name" value="YwqG-like"/>
    <property type="match status" value="1"/>
</dbReference>
<dbReference type="PANTHER" id="PTHR36436">
    <property type="entry name" value="SLL5081 PROTEIN"/>
    <property type="match status" value="1"/>
</dbReference>
<comment type="caution">
    <text evidence="1">The sequence shown here is derived from an EMBL/GenBank/DDBJ whole genome shotgun (WGS) entry which is preliminary data.</text>
</comment>
<proteinExistence type="predicted"/>
<dbReference type="STRING" id="485913.Krac_0036"/>
<dbReference type="SUPFAM" id="SSF103032">
    <property type="entry name" value="Hypothetical protein YwqG"/>
    <property type="match status" value="1"/>
</dbReference>
<dbReference type="eggNOG" id="COG3878">
    <property type="taxonomic scope" value="Bacteria"/>
</dbReference>
<dbReference type="Pfam" id="PF09234">
    <property type="entry name" value="DUF1963"/>
    <property type="match status" value="1"/>
</dbReference>
<evidence type="ECO:0000313" key="2">
    <source>
        <dbReference type="Proteomes" id="UP000004508"/>
    </source>
</evidence>
<dbReference type="InterPro" id="IPR035948">
    <property type="entry name" value="YwqG-like_sf"/>
</dbReference>
<organism evidence="1 2">
    <name type="scientific">Ktedonobacter racemifer DSM 44963</name>
    <dbReference type="NCBI Taxonomy" id="485913"/>
    <lineage>
        <taxon>Bacteria</taxon>
        <taxon>Bacillati</taxon>
        <taxon>Chloroflexota</taxon>
        <taxon>Ktedonobacteria</taxon>
        <taxon>Ktedonobacterales</taxon>
        <taxon>Ktedonobacteraceae</taxon>
        <taxon>Ktedonobacter</taxon>
    </lineage>
</organism>
<protein>
    <recommendedName>
        <fullName evidence="3">DUF1963 domain-containing protein</fullName>
    </recommendedName>
</protein>
<dbReference type="PANTHER" id="PTHR36436:SF6">
    <property type="entry name" value="SLL5081 PROTEIN"/>
    <property type="match status" value="1"/>
</dbReference>
<dbReference type="InParanoid" id="D6U8X4"/>
<gene>
    <name evidence="1" type="ORF">Krac_0036</name>
</gene>
<sequence length="276" mass="31468">MDQYEHDLASQLERISQAIRARGLGAYEETLLARRQPTLKITMDPADILPIGCSKFGGKPDLPPDFVYPRYTKDDILFAQGSPLTFLVQYRLKDFAPFVFARELLPPDGMLYFFGLGDESGEIYYNYEDSGRVIYWQGDVTTLRPYDPGEEVYTYKQAALKFEPTWSLGLHLLDGYYGTKRAEATGESRLADENLDFLERFDELNHRALGLPTIQQPSDVMEDEEQMKRLVLLLQLDYAPDLGLGLGDAGTIYFLVPAKDLRERVFENIWFEGACG</sequence>
<dbReference type="EMBL" id="ADVG01000007">
    <property type="protein sequence ID" value="EFH79582.1"/>
    <property type="molecule type" value="Genomic_DNA"/>
</dbReference>
<evidence type="ECO:0008006" key="3">
    <source>
        <dbReference type="Google" id="ProtNLM"/>
    </source>
</evidence>
<dbReference type="InterPro" id="IPR015315">
    <property type="entry name" value="DUF1963"/>
</dbReference>
<reference evidence="1 2" key="1">
    <citation type="journal article" date="2011" name="Stand. Genomic Sci.">
        <title>Non-contiguous finished genome sequence and contextual data of the filamentous soil bacterium Ktedonobacter racemifer type strain (SOSP1-21).</title>
        <authorList>
            <person name="Chang Y.J."/>
            <person name="Land M."/>
            <person name="Hauser L."/>
            <person name="Chertkov O."/>
            <person name="Del Rio T.G."/>
            <person name="Nolan M."/>
            <person name="Copeland A."/>
            <person name="Tice H."/>
            <person name="Cheng J.F."/>
            <person name="Lucas S."/>
            <person name="Han C."/>
            <person name="Goodwin L."/>
            <person name="Pitluck S."/>
            <person name="Ivanova N."/>
            <person name="Ovchinikova G."/>
            <person name="Pati A."/>
            <person name="Chen A."/>
            <person name="Palaniappan K."/>
            <person name="Mavromatis K."/>
            <person name="Liolios K."/>
            <person name="Brettin T."/>
            <person name="Fiebig A."/>
            <person name="Rohde M."/>
            <person name="Abt B."/>
            <person name="Goker M."/>
            <person name="Detter J.C."/>
            <person name="Woyke T."/>
            <person name="Bristow J."/>
            <person name="Eisen J.A."/>
            <person name="Markowitz V."/>
            <person name="Hugenholtz P."/>
            <person name="Kyrpides N.C."/>
            <person name="Klenk H.P."/>
            <person name="Lapidus A."/>
        </authorList>
    </citation>
    <scope>NUCLEOTIDE SEQUENCE [LARGE SCALE GENOMIC DNA]</scope>
    <source>
        <strain evidence="2">DSM 44963</strain>
    </source>
</reference>